<dbReference type="InterPro" id="IPR039425">
    <property type="entry name" value="RNA_pol_sigma-70-like"/>
</dbReference>
<gene>
    <name evidence="8" type="ORF">G8759_05045</name>
</gene>
<dbReference type="InterPro" id="IPR013324">
    <property type="entry name" value="RNA_pol_sigma_r3/r4-like"/>
</dbReference>
<evidence type="ECO:0000256" key="3">
    <source>
        <dbReference type="ARBA" id="ARBA00023082"/>
    </source>
</evidence>
<dbReference type="InterPro" id="IPR013325">
    <property type="entry name" value="RNA_pol_sigma_r2"/>
</dbReference>
<dbReference type="InterPro" id="IPR036388">
    <property type="entry name" value="WH-like_DNA-bd_sf"/>
</dbReference>
<reference evidence="8 9" key="1">
    <citation type="submission" date="2020-03" db="EMBL/GenBank/DDBJ databases">
        <authorList>
            <person name="Kim M.K."/>
        </authorList>
    </citation>
    <scope>NUCLEOTIDE SEQUENCE [LARGE SCALE GENOMIC DNA]</scope>
    <source>
        <strain evidence="8 9">BT328</strain>
    </source>
</reference>
<comment type="similarity">
    <text evidence="1">Belongs to the sigma-70 factor family. ECF subfamily.</text>
</comment>
<dbReference type="SUPFAM" id="SSF88659">
    <property type="entry name" value="Sigma3 and sigma4 domains of RNA polymerase sigma factors"/>
    <property type="match status" value="1"/>
</dbReference>
<dbReference type="EMBL" id="CP050063">
    <property type="protein sequence ID" value="QIP12042.1"/>
    <property type="molecule type" value="Genomic_DNA"/>
</dbReference>
<dbReference type="InterPro" id="IPR014284">
    <property type="entry name" value="RNA_pol_sigma-70_dom"/>
</dbReference>
<dbReference type="SUPFAM" id="SSF88946">
    <property type="entry name" value="Sigma2 domain of RNA polymerase sigma factors"/>
    <property type="match status" value="1"/>
</dbReference>
<dbReference type="GO" id="GO:0016987">
    <property type="term" value="F:sigma factor activity"/>
    <property type="evidence" value="ECO:0007669"/>
    <property type="project" value="UniProtKB-KW"/>
</dbReference>
<dbReference type="NCBIfam" id="TIGR02937">
    <property type="entry name" value="sigma70-ECF"/>
    <property type="match status" value="1"/>
</dbReference>
<evidence type="ECO:0000256" key="2">
    <source>
        <dbReference type="ARBA" id="ARBA00023015"/>
    </source>
</evidence>
<name>A0A6G9AHU0_9BACT</name>
<dbReference type="PANTHER" id="PTHR43133:SF8">
    <property type="entry name" value="RNA POLYMERASE SIGMA FACTOR HI_1459-RELATED"/>
    <property type="match status" value="1"/>
</dbReference>
<dbReference type="GO" id="GO:0003677">
    <property type="term" value="F:DNA binding"/>
    <property type="evidence" value="ECO:0007669"/>
    <property type="project" value="UniProtKB-KW"/>
</dbReference>
<dbReference type="PANTHER" id="PTHR43133">
    <property type="entry name" value="RNA POLYMERASE ECF-TYPE SIGMA FACTO"/>
    <property type="match status" value="1"/>
</dbReference>
<evidence type="ECO:0000256" key="5">
    <source>
        <dbReference type="ARBA" id="ARBA00023163"/>
    </source>
</evidence>
<keyword evidence="5" id="KW-0804">Transcription</keyword>
<keyword evidence="3" id="KW-0731">Sigma factor</keyword>
<evidence type="ECO:0000313" key="8">
    <source>
        <dbReference type="EMBL" id="QIP12042.1"/>
    </source>
</evidence>
<proteinExistence type="inferred from homology"/>
<dbReference type="Gene3D" id="1.10.1740.10">
    <property type="match status" value="1"/>
</dbReference>
<evidence type="ECO:0000256" key="1">
    <source>
        <dbReference type="ARBA" id="ARBA00010641"/>
    </source>
</evidence>
<keyword evidence="4" id="KW-0238">DNA-binding</keyword>
<evidence type="ECO:0000313" key="9">
    <source>
        <dbReference type="Proteomes" id="UP000501802"/>
    </source>
</evidence>
<evidence type="ECO:0000256" key="4">
    <source>
        <dbReference type="ARBA" id="ARBA00023125"/>
    </source>
</evidence>
<organism evidence="8 9">
    <name type="scientific">Spirosoma aureum</name>
    <dbReference type="NCBI Taxonomy" id="2692134"/>
    <lineage>
        <taxon>Bacteria</taxon>
        <taxon>Pseudomonadati</taxon>
        <taxon>Bacteroidota</taxon>
        <taxon>Cytophagia</taxon>
        <taxon>Cytophagales</taxon>
        <taxon>Cytophagaceae</taxon>
        <taxon>Spirosoma</taxon>
    </lineage>
</organism>
<dbReference type="GO" id="GO:0006352">
    <property type="term" value="P:DNA-templated transcription initiation"/>
    <property type="evidence" value="ECO:0007669"/>
    <property type="project" value="InterPro"/>
</dbReference>
<keyword evidence="2" id="KW-0805">Transcription regulation</keyword>
<evidence type="ECO:0000259" key="7">
    <source>
        <dbReference type="Pfam" id="PF04542"/>
    </source>
</evidence>
<dbReference type="KEGG" id="spib:G8759_05045"/>
<dbReference type="Pfam" id="PF04542">
    <property type="entry name" value="Sigma70_r2"/>
    <property type="match status" value="1"/>
</dbReference>
<feature type="domain" description="RNA polymerase sigma-70 region 2" evidence="7">
    <location>
        <begin position="29"/>
        <end position="99"/>
    </location>
</feature>
<sequence length="192" mass="22427">MQRTFTDQQIFDGLLTKNAPVVEAIVCFLYDQCQRSVTRMVTRNKGSDADAEDLFQEVIVVFLQNTWDGKFQLRQNTRVTTYIYEIAHLMWLKELRRRAAQNKRNDRYGQQQSDEQPDAPSPEQELMSDEEVRSARAIFGRLGDMCQELLKAFYFDKKSMKQIAEEFGLGTEDNAKTKKYRCVLALRKLMTS</sequence>
<evidence type="ECO:0000256" key="6">
    <source>
        <dbReference type="SAM" id="MobiDB-lite"/>
    </source>
</evidence>
<dbReference type="InterPro" id="IPR007627">
    <property type="entry name" value="RNA_pol_sigma70_r2"/>
</dbReference>
<dbReference type="AlphaFoldDB" id="A0A6G9AHU0"/>
<dbReference type="Gene3D" id="1.10.10.10">
    <property type="entry name" value="Winged helix-like DNA-binding domain superfamily/Winged helix DNA-binding domain"/>
    <property type="match status" value="1"/>
</dbReference>
<feature type="region of interest" description="Disordered" evidence="6">
    <location>
        <begin position="102"/>
        <end position="127"/>
    </location>
</feature>
<accession>A0A6G9AHU0</accession>
<keyword evidence="9" id="KW-1185">Reference proteome</keyword>
<dbReference type="RefSeq" id="WP_167205812.1">
    <property type="nucleotide sequence ID" value="NZ_CP050063.1"/>
</dbReference>
<protein>
    <submittedName>
        <fullName evidence="8">Sigma-70 family RNA polymerase sigma factor</fullName>
    </submittedName>
</protein>
<dbReference type="Proteomes" id="UP000501802">
    <property type="component" value="Chromosome"/>
</dbReference>